<dbReference type="InterPro" id="IPR052337">
    <property type="entry name" value="SAT4-like"/>
</dbReference>
<gene>
    <name evidence="8" type="ORF">JMJ35_005715</name>
</gene>
<dbReference type="EMBL" id="JAFEKC020000012">
    <property type="protein sequence ID" value="KAK0511865.1"/>
    <property type="molecule type" value="Genomic_DNA"/>
</dbReference>
<dbReference type="InterPro" id="IPR049326">
    <property type="entry name" value="Rhodopsin_dom_fungi"/>
</dbReference>
<dbReference type="AlphaFoldDB" id="A0AA39R159"/>
<dbReference type="PANTHER" id="PTHR33048">
    <property type="entry name" value="PTH11-LIKE INTEGRAL MEMBRANE PROTEIN (AFU_ORTHOLOGUE AFUA_5G11245)"/>
    <property type="match status" value="1"/>
</dbReference>
<name>A0AA39R159_9LECA</name>
<dbReference type="Pfam" id="PF20684">
    <property type="entry name" value="Fung_rhodopsin"/>
    <property type="match status" value="2"/>
</dbReference>
<comment type="similarity">
    <text evidence="5">Belongs to the SAT4 family.</text>
</comment>
<evidence type="ECO:0000256" key="2">
    <source>
        <dbReference type="ARBA" id="ARBA00022692"/>
    </source>
</evidence>
<evidence type="ECO:0000259" key="7">
    <source>
        <dbReference type="Pfam" id="PF20684"/>
    </source>
</evidence>
<evidence type="ECO:0000256" key="1">
    <source>
        <dbReference type="ARBA" id="ARBA00004141"/>
    </source>
</evidence>
<comment type="caution">
    <text evidence="8">The sequence shown here is derived from an EMBL/GenBank/DDBJ whole genome shotgun (WGS) entry which is preliminary data.</text>
</comment>
<keyword evidence="9" id="KW-1185">Reference proteome</keyword>
<feature type="transmembrane region" description="Helical" evidence="6">
    <location>
        <begin position="189"/>
        <end position="208"/>
    </location>
</feature>
<evidence type="ECO:0000256" key="3">
    <source>
        <dbReference type="ARBA" id="ARBA00022989"/>
    </source>
</evidence>
<proteinExistence type="inferred from homology"/>
<feature type="transmembrane region" description="Helical" evidence="6">
    <location>
        <begin position="154"/>
        <end position="177"/>
    </location>
</feature>
<dbReference type="PANTHER" id="PTHR33048:SF47">
    <property type="entry name" value="INTEGRAL MEMBRANE PROTEIN-RELATED"/>
    <property type="match status" value="1"/>
</dbReference>
<protein>
    <recommendedName>
        <fullName evidence="7">Rhodopsin domain-containing protein</fullName>
    </recommendedName>
</protein>
<keyword evidence="4 6" id="KW-0472">Membrane</keyword>
<feature type="domain" description="Rhodopsin" evidence="7">
    <location>
        <begin position="69"/>
        <end position="130"/>
    </location>
</feature>
<feature type="transmembrane region" description="Helical" evidence="6">
    <location>
        <begin position="228"/>
        <end position="250"/>
    </location>
</feature>
<evidence type="ECO:0000256" key="6">
    <source>
        <dbReference type="SAM" id="Phobius"/>
    </source>
</evidence>
<comment type="subcellular location">
    <subcellularLocation>
        <location evidence="1">Membrane</location>
        <topology evidence="1">Multi-pass membrane protein</topology>
    </subcellularLocation>
</comment>
<keyword evidence="2 6" id="KW-0812">Transmembrane</keyword>
<evidence type="ECO:0000313" key="9">
    <source>
        <dbReference type="Proteomes" id="UP001166286"/>
    </source>
</evidence>
<sequence>MSSFTSSPQNITFQTAHITDSKQPETRGAQIACLCTVSSSDKPKLLDRGRLRLIESEQGLYTAALIDGFICLYLGAGKHEITLTNPEAFAKASYAYIVLYRPSVAAVKISVLLLYRRIFPQQGFRLLLYWYGGPVDHAWSTLSKSSCLNMDTIWVVGGSLNAITDIAALCLPMPLLWHLHVTKGKRFELIGVFLLGGFVCVVSIIRVIELGGLSSSSDPSYNYATTIIWSTVEVGVGIFCACLPVMRPILNAIHSILTRHRSDSTCLPRHHQPRSRRDTLRMKSYRSTGALEDSAPFAQIETSVARNSQGVERETAELGGTGITVFTSIDQKIIDMHD</sequence>
<dbReference type="GO" id="GO:0016020">
    <property type="term" value="C:membrane"/>
    <property type="evidence" value="ECO:0007669"/>
    <property type="project" value="UniProtKB-SubCell"/>
</dbReference>
<evidence type="ECO:0000256" key="4">
    <source>
        <dbReference type="ARBA" id="ARBA00023136"/>
    </source>
</evidence>
<reference evidence="8" key="1">
    <citation type="submission" date="2023-03" db="EMBL/GenBank/DDBJ databases">
        <title>Complete genome of Cladonia borealis.</title>
        <authorList>
            <person name="Park H."/>
        </authorList>
    </citation>
    <scope>NUCLEOTIDE SEQUENCE</scope>
    <source>
        <strain evidence="8">ANT050790</strain>
    </source>
</reference>
<organism evidence="8 9">
    <name type="scientific">Cladonia borealis</name>
    <dbReference type="NCBI Taxonomy" id="184061"/>
    <lineage>
        <taxon>Eukaryota</taxon>
        <taxon>Fungi</taxon>
        <taxon>Dikarya</taxon>
        <taxon>Ascomycota</taxon>
        <taxon>Pezizomycotina</taxon>
        <taxon>Lecanoromycetes</taxon>
        <taxon>OSLEUM clade</taxon>
        <taxon>Lecanoromycetidae</taxon>
        <taxon>Lecanorales</taxon>
        <taxon>Lecanorineae</taxon>
        <taxon>Cladoniaceae</taxon>
        <taxon>Cladonia</taxon>
    </lineage>
</organism>
<evidence type="ECO:0000313" key="8">
    <source>
        <dbReference type="EMBL" id="KAK0511865.1"/>
    </source>
</evidence>
<accession>A0AA39R159</accession>
<feature type="transmembrane region" description="Helical" evidence="6">
    <location>
        <begin position="96"/>
        <end position="114"/>
    </location>
</feature>
<feature type="domain" description="Rhodopsin" evidence="7">
    <location>
        <begin position="134"/>
        <end position="251"/>
    </location>
</feature>
<evidence type="ECO:0000256" key="5">
    <source>
        <dbReference type="ARBA" id="ARBA00038359"/>
    </source>
</evidence>
<dbReference type="Proteomes" id="UP001166286">
    <property type="component" value="Unassembled WGS sequence"/>
</dbReference>
<keyword evidence="3 6" id="KW-1133">Transmembrane helix</keyword>